<dbReference type="EMBL" id="PCRK01000028">
    <property type="protein sequence ID" value="PIP19668.1"/>
    <property type="molecule type" value="Genomic_DNA"/>
</dbReference>
<evidence type="ECO:0000259" key="1">
    <source>
        <dbReference type="Pfam" id="PF03796"/>
    </source>
</evidence>
<dbReference type="GO" id="GO:0006260">
    <property type="term" value="P:DNA replication"/>
    <property type="evidence" value="ECO:0007669"/>
    <property type="project" value="InterPro"/>
</dbReference>
<dbReference type="InterPro" id="IPR007694">
    <property type="entry name" value="DNA_helicase_DnaB-like_C"/>
</dbReference>
<dbReference type="AlphaFoldDB" id="A0A2G9YKA1"/>
<dbReference type="Gene3D" id="3.40.50.300">
    <property type="entry name" value="P-loop containing nucleotide triphosphate hydrolases"/>
    <property type="match status" value="2"/>
</dbReference>
<proteinExistence type="predicted"/>
<dbReference type="SUPFAM" id="SSF52540">
    <property type="entry name" value="P-loop containing nucleoside triphosphate hydrolases"/>
    <property type="match status" value="1"/>
</dbReference>
<evidence type="ECO:0000313" key="3">
    <source>
        <dbReference type="Proteomes" id="UP000231292"/>
    </source>
</evidence>
<protein>
    <recommendedName>
        <fullName evidence="1">SF4 helicase domain-containing protein</fullName>
    </recommendedName>
</protein>
<dbReference type="Pfam" id="PF03796">
    <property type="entry name" value="DnaB_C"/>
    <property type="match status" value="1"/>
</dbReference>
<reference evidence="2 3" key="1">
    <citation type="submission" date="2017-09" db="EMBL/GenBank/DDBJ databases">
        <title>Depth-based differentiation of microbial function through sediment-hosted aquifers and enrichment of novel symbionts in the deep terrestrial subsurface.</title>
        <authorList>
            <person name="Probst A.J."/>
            <person name="Ladd B."/>
            <person name="Jarett J.K."/>
            <person name="Geller-Mcgrath D.E."/>
            <person name="Sieber C.M."/>
            <person name="Emerson J.B."/>
            <person name="Anantharaman K."/>
            <person name="Thomas B.C."/>
            <person name="Malmstrom R."/>
            <person name="Stieglmeier M."/>
            <person name="Klingl A."/>
            <person name="Woyke T."/>
            <person name="Ryan C.M."/>
            <person name="Banfield J.F."/>
        </authorList>
    </citation>
    <scope>NUCLEOTIDE SEQUENCE [LARGE SCALE GENOMIC DNA]</scope>
    <source>
        <strain evidence="2">CG23_combo_of_CG06-09_8_20_14_all_41_10</strain>
    </source>
</reference>
<feature type="non-terminal residue" evidence="2">
    <location>
        <position position="169"/>
    </location>
</feature>
<dbReference type="InterPro" id="IPR027417">
    <property type="entry name" value="P-loop_NTPase"/>
</dbReference>
<dbReference type="GO" id="GO:0003678">
    <property type="term" value="F:DNA helicase activity"/>
    <property type="evidence" value="ECO:0007669"/>
    <property type="project" value="InterPro"/>
</dbReference>
<dbReference type="Proteomes" id="UP000231292">
    <property type="component" value="Unassembled WGS sequence"/>
</dbReference>
<dbReference type="GO" id="GO:0005524">
    <property type="term" value="F:ATP binding"/>
    <property type="evidence" value="ECO:0007669"/>
    <property type="project" value="InterPro"/>
</dbReference>
<gene>
    <name evidence="2" type="ORF">COX41_01650</name>
</gene>
<sequence length="169" mass="19653">MRDLLKNISRPEVKVMSNMPKLDRLIDGFNGGELVVISGKTKEGKTTLAQTLTWHFIMQDVMSIWFSYELAARDFLKRFSELPLFYMPAQMKPGIIWWVEKRIIEAKLKFDIRVAFIDHLHYVIDMAKMKNTSIEIGSVVRQLKSIAIRQNIVIFLICHTAKTRETIPV</sequence>
<accession>A0A2G9YKA1</accession>
<organism evidence="2 3">
    <name type="scientific">Candidatus Sherwoodlollariibacterium unditelluris</name>
    <dbReference type="NCBI Taxonomy" id="1974757"/>
    <lineage>
        <taxon>Bacteria</taxon>
        <taxon>Pseudomonadati</taxon>
        <taxon>Candidatus Omnitrophota</taxon>
        <taxon>Candidatus Sherwoodlollariibacterium</taxon>
    </lineage>
</organism>
<evidence type="ECO:0000313" key="2">
    <source>
        <dbReference type="EMBL" id="PIP19668.1"/>
    </source>
</evidence>
<name>A0A2G9YKA1_9BACT</name>
<comment type="caution">
    <text evidence="2">The sequence shown here is derived from an EMBL/GenBank/DDBJ whole genome shotgun (WGS) entry which is preliminary data.</text>
</comment>
<feature type="domain" description="SF4 helicase" evidence="1">
    <location>
        <begin position="16"/>
        <end position="79"/>
    </location>
</feature>